<feature type="transmembrane region" description="Helical" evidence="1">
    <location>
        <begin position="749"/>
        <end position="771"/>
    </location>
</feature>
<dbReference type="Proteomes" id="UP000190286">
    <property type="component" value="Unassembled WGS sequence"/>
</dbReference>
<dbReference type="STRING" id="745368.SAMN02745178_00059"/>
<dbReference type="AlphaFoldDB" id="A0A1T4W718"/>
<feature type="transmembrane region" description="Helical" evidence="1">
    <location>
        <begin position="93"/>
        <end position="115"/>
    </location>
</feature>
<evidence type="ECO:0000313" key="3">
    <source>
        <dbReference type="Proteomes" id="UP000190286"/>
    </source>
</evidence>
<feature type="transmembrane region" description="Helical" evidence="1">
    <location>
        <begin position="296"/>
        <end position="315"/>
    </location>
</feature>
<keyword evidence="1" id="KW-0812">Transmembrane</keyword>
<dbReference type="EMBL" id="FUYF01000001">
    <property type="protein sequence ID" value="SKA72987.1"/>
    <property type="molecule type" value="Genomic_DNA"/>
</dbReference>
<name>A0A1T4W718_9FIRM</name>
<dbReference type="OrthoDB" id="2062742at2"/>
<reference evidence="2 3" key="1">
    <citation type="submission" date="2017-02" db="EMBL/GenBank/DDBJ databases">
        <authorList>
            <person name="Peterson S.W."/>
        </authorList>
    </citation>
    <scope>NUCLEOTIDE SEQUENCE [LARGE SCALE GENOMIC DNA]</scope>
    <source>
        <strain evidence="2 3">ATCC 27749</strain>
    </source>
</reference>
<feature type="transmembrane region" description="Helical" evidence="1">
    <location>
        <begin position="34"/>
        <end position="52"/>
    </location>
</feature>
<keyword evidence="1" id="KW-1133">Transmembrane helix</keyword>
<feature type="transmembrane region" description="Helical" evidence="1">
    <location>
        <begin position="457"/>
        <end position="476"/>
    </location>
</feature>
<keyword evidence="3" id="KW-1185">Reference proteome</keyword>
<organism evidence="2 3">
    <name type="scientific">Gemmiger formicilis</name>
    <dbReference type="NCBI Taxonomy" id="745368"/>
    <lineage>
        <taxon>Bacteria</taxon>
        <taxon>Bacillati</taxon>
        <taxon>Bacillota</taxon>
        <taxon>Clostridia</taxon>
        <taxon>Eubacteriales</taxon>
        <taxon>Gemmiger</taxon>
    </lineage>
</organism>
<feature type="transmembrane region" description="Helical" evidence="1">
    <location>
        <begin position="255"/>
        <end position="276"/>
    </location>
</feature>
<feature type="transmembrane region" description="Helical" evidence="1">
    <location>
        <begin position="565"/>
        <end position="583"/>
    </location>
</feature>
<protein>
    <submittedName>
        <fullName evidence="2">Uncharacterized protein</fullName>
    </submittedName>
</protein>
<accession>A0A1T4W718</accession>
<dbReference type="GeneID" id="93336559"/>
<feature type="transmembrane region" description="Helical" evidence="1">
    <location>
        <begin position="64"/>
        <end position="87"/>
    </location>
</feature>
<feature type="transmembrane region" description="Helical" evidence="1">
    <location>
        <begin position="536"/>
        <end position="553"/>
    </location>
</feature>
<feature type="transmembrane region" description="Helical" evidence="1">
    <location>
        <begin position="482"/>
        <end position="502"/>
    </location>
</feature>
<feature type="transmembrane region" description="Helical" evidence="1">
    <location>
        <begin position="514"/>
        <end position="530"/>
    </location>
</feature>
<feature type="transmembrane region" description="Helical" evidence="1">
    <location>
        <begin position="654"/>
        <end position="673"/>
    </location>
</feature>
<feature type="transmembrane region" description="Helical" evidence="1">
    <location>
        <begin position="685"/>
        <end position="712"/>
    </location>
</feature>
<evidence type="ECO:0000256" key="1">
    <source>
        <dbReference type="SAM" id="Phobius"/>
    </source>
</evidence>
<evidence type="ECO:0000313" key="2">
    <source>
        <dbReference type="EMBL" id="SKA72987.1"/>
    </source>
</evidence>
<proteinExistence type="predicted"/>
<feature type="transmembrane region" description="Helical" evidence="1">
    <location>
        <begin position="423"/>
        <end position="445"/>
    </location>
</feature>
<dbReference type="RefSeq" id="WP_078783084.1">
    <property type="nucleotide sequence ID" value="NZ_FUYF01000001.1"/>
</dbReference>
<feature type="transmembrane region" description="Helical" evidence="1">
    <location>
        <begin position="398"/>
        <end position="417"/>
    </location>
</feature>
<keyword evidence="1" id="KW-0472">Membrane</keyword>
<sequence length="800" mass="87245">MFIIITLLLTVLVSGIFGAVPAVVSRRRVSRRDAAWAVGLWLAVWVFALCAYHRPGLTVGFHAFRLVALTAMTGWAGLVTAGLRSLGRKGLKAVVPLLAVTALGLEVFVGNVAYFNTHSYTPFQLVDYLDDNINVGRGVGTISLDEGRTYLRFLDIDQPIYNLRFDGLVSDDTEPLHADSAVIFTIEGTDAANTELTRFGSWQVGLQAPRTQVISLDLTGSVGMLTLTAAGYSSTYVQFPVALTFRGITANAPRALDFSILRFCAIFLALLAVYGLRPASGLWHRRWLAGNVCDRAAAAVLGLVLAAFVVVIPFWEPSNTGLATKDYNTAFWDGESTVSFVYQQYGALAHSLLNGRLDLEADPPAELLALDNPYDAGARDAAQINDIHWDHAFYNGRYYVYFGIVPCLLFQLPFEALTGIQNLAYAPCMVLLGLIFLAACFGVVGQAVRRWFPQASAAAYLLAVAAVALGSQFYYLLLRPYIYEYAILCGAALLMLGLWLWLSAASTPVEKRGALVVKLVFGSLCVALVAGCRPQMELFAFLAVPIFWPRYIGQKRLCSRAGAGEAAAFLLPVVVVAAGLMWYNAARFGSPFDFGANYNLTGNDMTQRGFNAVRIGPAVFTSLFELPSWQGVFPFLRETDVQTNAVIRTISEKFTGGILAATPYLWVLALPLLPAFRRCLHRRRVAACVVYGSLAAMVVMTVVDCEMAGVLYRYLMDYSPVLLLGAALCWFCAEGALSRRAALGEGTAAAALPALHTVMAAAVAYTAVYRFCTLFAMEPYLQGMNPSLYYTVSRLVQFWM</sequence>
<gene>
    <name evidence="2" type="ORF">SAMN02745178_00059</name>
</gene>